<dbReference type="Proteomes" id="UP000016646">
    <property type="component" value="Unassembled WGS sequence"/>
</dbReference>
<dbReference type="EMBL" id="AVQI01000028">
    <property type="protein sequence ID" value="ERK04151.1"/>
    <property type="molecule type" value="Genomic_DNA"/>
</dbReference>
<dbReference type="STRING" id="1125725.HMPREF1325_2479"/>
<evidence type="ECO:0000313" key="4">
    <source>
        <dbReference type="Proteomes" id="UP000016646"/>
    </source>
</evidence>
<dbReference type="AlphaFoldDB" id="U1GQR2"/>
<name>U1GQR2_TRESO</name>
<dbReference type="EMBL" id="AUZJ01000043">
    <property type="protein sequence ID" value="ERF60325.1"/>
    <property type="molecule type" value="Genomic_DNA"/>
</dbReference>
<dbReference type="PATRIC" id="fig|1125725.3.peg.1654"/>
<gene>
    <name evidence="2" type="ORF">HMPREF0860_1543</name>
    <name evidence="1" type="ORF">HMPREF1325_2479</name>
</gene>
<proteinExistence type="predicted"/>
<keyword evidence="4" id="KW-1185">Reference proteome</keyword>
<protein>
    <submittedName>
        <fullName evidence="1">Uncharacterized protein</fullName>
    </submittedName>
</protein>
<organism evidence="1 3">
    <name type="scientific">Treponema socranskii subsp. socranskii VPI DR56BR1116 = ATCC 35536</name>
    <dbReference type="NCBI Taxonomy" id="1125725"/>
    <lineage>
        <taxon>Bacteria</taxon>
        <taxon>Pseudomonadati</taxon>
        <taxon>Spirochaetota</taxon>
        <taxon>Spirochaetia</taxon>
        <taxon>Spirochaetales</taxon>
        <taxon>Treponemataceae</taxon>
        <taxon>Treponema</taxon>
    </lineage>
</organism>
<evidence type="ECO:0000313" key="2">
    <source>
        <dbReference type="EMBL" id="ERK04151.1"/>
    </source>
</evidence>
<accession>U1GQR2</accession>
<comment type="caution">
    <text evidence="1">The sequence shown here is derived from an EMBL/GenBank/DDBJ whole genome shotgun (WGS) entry which is preliminary data.</text>
</comment>
<sequence>MIHRRNIFKNGTGFHAESMQEKRKICNALPRGHFEFILIKFIKMTKGEVSPSLPPEFANDSYAYHNTIFKYRCFIKNTGII</sequence>
<reference evidence="3 4" key="1">
    <citation type="submission" date="2013-08" db="EMBL/GenBank/DDBJ databases">
        <authorList>
            <person name="Durkin A.S."/>
            <person name="Haft D.R."/>
            <person name="McCorrison J."/>
            <person name="Torralba M."/>
            <person name="Gillis M."/>
            <person name="Haft D.H."/>
            <person name="Methe B."/>
            <person name="Sutton G."/>
            <person name="Nelson K.E."/>
        </authorList>
    </citation>
    <scope>NUCLEOTIDE SEQUENCE [LARGE SCALE GENOMIC DNA]</scope>
    <source>
        <strain evidence="2 4">ATCC 35536</strain>
        <strain evidence="1 3">VPI DR56BR1116</strain>
    </source>
</reference>
<evidence type="ECO:0000313" key="1">
    <source>
        <dbReference type="EMBL" id="ERF60325.1"/>
    </source>
</evidence>
<evidence type="ECO:0000313" key="3">
    <source>
        <dbReference type="Proteomes" id="UP000016412"/>
    </source>
</evidence>
<dbReference type="Proteomes" id="UP000016412">
    <property type="component" value="Unassembled WGS sequence"/>
</dbReference>